<feature type="region of interest" description="Disordered" evidence="12">
    <location>
        <begin position="860"/>
        <end position="902"/>
    </location>
</feature>
<feature type="compositionally biased region" description="Acidic residues" evidence="12">
    <location>
        <begin position="883"/>
        <end position="902"/>
    </location>
</feature>
<keyword evidence="7" id="KW-0067">ATP-binding</keyword>
<dbReference type="Gene3D" id="3.40.50.300">
    <property type="entry name" value="P-loop containing nucleotide triphosphate hydrolases"/>
    <property type="match status" value="2"/>
</dbReference>
<feature type="transmembrane region" description="Helical" evidence="13">
    <location>
        <begin position="136"/>
        <end position="154"/>
    </location>
</feature>
<feature type="transmembrane region" description="Helical" evidence="13">
    <location>
        <begin position="33"/>
        <end position="52"/>
    </location>
</feature>
<feature type="domain" description="ABC transporter" evidence="14">
    <location>
        <begin position="595"/>
        <end position="846"/>
    </location>
</feature>
<feature type="transmembrane region" description="Helical" evidence="13">
    <location>
        <begin position="307"/>
        <end position="324"/>
    </location>
</feature>
<feature type="transmembrane region" description="Helical" evidence="13">
    <location>
        <begin position="166"/>
        <end position="190"/>
    </location>
</feature>
<evidence type="ECO:0000259" key="14">
    <source>
        <dbReference type="PROSITE" id="PS50893"/>
    </source>
</evidence>
<keyword evidence="11" id="KW-0325">Glycoprotein</keyword>
<keyword evidence="10" id="KW-0675">Receptor</keyword>
<dbReference type="InterPro" id="IPR011527">
    <property type="entry name" value="ABC1_TM_dom"/>
</dbReference>
<dbReference type="Ensembl" id="ENSEAST00005011576.2">
    <property type="protein sequence ID" value="ENSEASP00005010638.2"/>
    <property type="gene ID" value="ENSEASG00005007029.2"/>
</dbReference>
<dbReference type="InterPro" id="IPR017871">
    <property type="entry name" value="ABC_transporter-like_CS"/>
</dbReference>
<evidence type="ECO:0000256" key="4">
    <source>
        <dbReference type="ARBA" id="ARBA00022692"/>
    </source>
</evidence>
<evidence type="ECO:0000256" key="2">
    <source>
        <dbReference type="ARBA" id="ARBA00009726"/>
    </source>
</evidence>
<dbReference type="FunFam" id="3.40.50.300:FF:000394">
    <property type="entry name" value="ATP-binding cassette, sub-family C (CFTR/MRP), member 9"/>
    <property type="match status" value="1"/>
</dbReference>
<dbReference type="InterPro" id="IPR003439">
    <property type="entry name" value="ABC_transporter-like_ATP-bd"/>
</dbReference>
<feature type="transmembrane region" description="Helical" evidence="13">
    <location>
        <begin position="1069"/>
        <end position="1094"/>
    </location>
</feature>
<dbReference type="FunFam" id="3.40.50.300:FF:000197">
    <property type="entry name" value="ATP-binding cassette, sub-family C (CFTR/MRP), member 9"/>
    <property type="match status" value="1"/>
</dbReference>
<dbReference type="SUPFAM" id="SSF90123">
    <property type="entry name" value="ABC transporter transmembrane region"/>
    <property type="match status" value="2"/>
</dbReference>
<evidence type="ECO:0000256" key="9">
    <source>
        <dbReference type="ARBA" id="ARBA00023136"/>
    </source>
</evidence>
<feature type="transmembrane region" description="Helical" evidence="13">
    <location>
        <begin position="1194"/>
        <end position="1213"/>
    </location>
</feature>
<comment type="similarity">
    <text evidence="2">Belongs to the ABC transporter superfamily. ABCC family. Conjugate transporter (TC 3.A.1.208) subfamily.</text>
</comment>
<dbReference type="PROSITE" id="PS50893">
    <property type="entry name" value="ABC_TRANSPORTER_2"/>
    <property type="match status" value="2"/>
</dbReference>
<dbReference type="InterPro" id="IPR003593">
    <property type="entry name" value="AAA+_ATPase"/>
</dbReference>
<accession>A0A8C4PJY4</accession>
<dbReference type="PROSITE" id="PS00211">
    <property type="entry name" value="ABC_TRANSPORTER_1"/>
    <property type="match status" value="2"/>
</dbReference>
<feature type="domain" description="ABC transmembrane type-1" evidence="15">
    <location>
        <begin position="300"/>
        <end position="559"/>
    </location>
</feature>
<feature type="transmembrane region" description="Helical" evidence="13">
    <location>
        <begin position="536"/>
        <end position="559"/>
    </location>
</feature>
<evidence type="ECO:0000256" key="11">
    <source>
        <dbReference type="ARBA" id="ARBA00023180"/>
    </source>
</evidence>
<dbReference type="PROSITE" id="PS50929">
    <property type="entry name" value="ABC_TM1F"/>
    <property type="match status" value="2"/>
</dbReference>
<dbReference type="GO" id="GO:0016887">
    <property type="term" value="F:ATP hydrolysis activity"/>
    <property type="evidence" value="ECO:0007669"/>
    <property type="project" value="InterPro"/>
</dbReference>
<keyword evidence="8 13" id="KW-1133">Transmembrane helix</keyword>
<dbReference type="FunFam" id="1.20.1560.10:FF:000005">
    <property type="entry name" value="ATP-binding cassette, sub-family C (CFTR/MRP), member 9"/>
    <property type="match status" value="1"/>
</dbReference>
<dbReference type="PANTHER" id="PTHR24223">
    <property type="entry name" value="ATP-BINDING CASSETTE SUB-FAMILY C"/>
    <property type="match status" value="1"/>
</dbReference>
<feature type="transmembrane region" description="Helical" evidence="13">
    <location>
        <begin position="460"/>
        <end position="478"/>
    </location>
</feature>
<organism evidence="16 17">
    <name type="scientific">Equus asinus</name>
    <name type="common">Donkey</name>
    <name type="synonym">Equus africanus asinus</name>
    <dbReference type="NCBI Taxonomy" id="9793"/>
    <lineage>
        <taxon>Eukaryota</taxon>
        <taxon>Metazoa</taxon>
        <taxon>Chordata</taxon>
        <taxon>Craniata</taxon>
        <taxon>Vertebrata</taxon>
        <taxon>Euteleostomi</taxon>
        <taxon>Mammalia</taxon>
        <taxon>Eutheria</taxon>
        <taxon>Laurasiatheria</taxon>
        <taxon>Perissodactyla</taxon>
        <taxon>Equidae</taxon>
        <taxon>Equus</taxon>
    </lineage>
</organism>
<evidence type="ECO:0000256" key="7">
    <source>
        <dbReference type="ARBA" id="ARBA00022840"/>
    </source>
</evidence>
<dbReference type="FunFam" id="1.20.1560.10:FF:000006">
    <property type="entry name" value="ATP-binding cassette, sub-family C (CFTR/MRP), member 9"/>
    <property type="match status" value="1"/>
</dbReference>
<keyword evidence="5" id="KW-0677">Repeat</keyword>
<keyword evidence="9 13" id="KW-0472">Membrane</keyword>
<keyword evidence="4 13" id="KW-0812">Transmembrane</keyword>
<evidence type="ECO:0000256" key="13">
    <source>
        <dbReference type="SAM" id="Phobius"/>
    </source>
</evidence>
<evidence type="ECO:0000256" key="3">
    <source>
        <dbReference type="ARBA" id="ARBA00022448"/>
    </source>
</evidence>
<feature type="transmembrane region" description="Helical" evidence="13">
    <location>
        <begin position="979"/>
        <end position="1002"/>
    </location>
</feature>
<evidence type="ECO:0000313" key="17">
    <source>
        <dbReference type="Proteomes" id="UP000694387"/>
    </source>
</evidence>
<feature type="compositionally biased region" description="Basic and acidic residues" evidence="12">
    <location>
        <begin position="669"/>
        <end position="682"/>
    </location>
</feature>
<reference evidence="16" key="2">
    <citation type="submission" date="2025-08" db="UniProtKB">
        <authorList>
            <consortium name="Ensembl"/>
        </authorList>
    </citation>
    <scope>IDENTIFICATION</scope>
</reference>
<evidence type="ECO:0000256" key="6">
    <source>
        <dbReference type="ARBA" id="ARBA00022741"/>
    </source>
</evidence>
<dbReference type="GO" id="GO:0008281">
    <property type="term" value="F:sulfonylurea receptor activity"/>
    <property type="evidence" value="ECO:0007669"/>
    <property type="project" value="InterPro"/>
</dbReference>
<dbReference type="SMART" id="SM00382">
    <property type="entry name" value="AAA"/>
    <property type="match status" value="2"/>
</dbReference>
<dbReference type="Pfam" id="PF00005">
    <property type="entry name" value="ABC_tran"/>
    <property type="match status" value="2"/>
</dbReference>
<feature type="domain" description="ABC transmembrane type-1" evidence="15">
    <location>
        <begin position="931"/>
        <end position="1222"/>
    </location>
</feature>
<evidence type="ECO:0000256" key="8">
    <source>
        <dbReference type="ARBA" id="ARBA00022989"/>
    </source>
</evidence>
<feature type="transmembrane region" description="Helical" evidence="13">
    <location>
        <begin position="920"/>
        <end position="938"/>
    </location>
</feature>
<dbReference type="Gene3D" id="1.20.1560.10">
    <property type="entry name" value="ABC transporter type 1, transmembrane domain"/>
    <property type="match status" value="2"/>
</dbReference>
<keyword evidence="3" id="KW-0813">Transport</keyword>
<dbReference type="GO" id="GO:0005524">
    <property type="term" value="F:ATP binding"/>
    <property type="evidence" value="ECO:0007669"/>
    <property type="project" value="UniProtKB-KW"/>
</dbReference>
<feature type="domain" description="ABC transporter" evidence="14">
    <location>
        <begin position="1261"/>
        <end position="1495"/>
    </location>
</feature>
<dbReference type="GO" id="GO:0140359">
    <property type="term" value="F:ABC-type transporter activity"/>
    <property type="evidence" value="ECO:0007669"/>
    <property type="project" value="InterPro"/>
</dbReference>
<evidence type="ECO:0000256" key="5">
    <source>
        <dbReference type="ARBA" id="ARBA00022737"/>
    </source>
</evidence>
<dbReference type="GO" id="GO:0032991">
    <property type="term" value="C:protein-containing complex"/>
    <property type="evidence" value="ECO:0007669"/>
    <property type="project" value="UniProtKB-ARBA"/>
</dbReference>
<dbReference type="InterPro" id="IPR050173">
    <property type="entry name" value="ABC_transporter_C-like"/>
</dbReference>
<evidence type="ECO:0000256" key="10">
    <source>
        <dbReference type="ARBA" id="ARBA00023170"/>
    </source>
</evidence>
<keyword evidence="6" id="KW-0547">Nucleotide-binding</keyword>
<feature type="transmembrane region" description="Helical" evidence="13">
    <location>
        <begin position="106"/>
        <end position="124"/>
    </location>
</feature>
<evidence type="ECO:0000256" key="12">
    <source>
        <dbReference type="SAM" id="MobiDB-lite"/>
    </source>
</evidence>
<dbReference type="Proteomes" id="UP000694387">
    <property type="component" value="Chromosome 20"/>
</dbReference>
<dbReference type="GeneTree" id="ENSGT00940000156626"/>
<dbReference type="GO" id="GO:0005886">
    <property type="term" value="C:plasma membrane"/>
    <property type="evidence" value="ECO:0007669"/>
    <property type="project" value="UniProtKB-SubCell"/>
</dbReference>
<dbReference type="InterPro" id="IPR027417">
    <property type="entry name" value="P-loop_NTPase"/>
</dbReference>
<proteinExistence type="inferred from homology"/>
<evidence type="ECO:0000256" key="1">
    <source>
        <dbReference type="ARBA" id="ARBA00004651"/>
    </source>
</evidence>
<name>A0A8C4PJY4_EQUAS</name>
<reference evidence="16 17" key="1">
    <citation type="journal article" date="2020" name="Nat. Commun.">
        <title>Donkey genomes provide new insights into domestication and selection for coat color.</title>
        <authorList>
            <person name="Wang"/>
            <person name="C."/>
            <person name="Li"/>
            <person name="H."/>
            <person name="Guo"/>
            <person name="Y."/>
            <person name="Huang"/>
            <person name="J."/>
            <person name="Sun"/>
            <person name="Y."/>
            <person name="Min"/>
            <person name="J."/>
            <person name="Wang"/>
            <person name="J."/>
            <person name="Fang"/>
            <person name="X."/>
            <person name="Zhao"/>
            <person name="Z."/>
            <person name="Wang"/>
            <person name="S."/>
            <person name="Zhang"/>
            <person name="Y."/>
            <person name="Liu"/>
            <person name="Q."/>
            <person name="Jiang"/>
            <person name="Q."/>
            <person name="Wang"/>
            <person name="X."/>
            <person name="Guo"/>
            <person name="Y."/>
            <person name="Yang"/>
            <person name="C."/>
            <person name="Wang"/>
            <person name="Y."/>
            <person name="Tian"/>
            <person name="F."/>
            <person name="Zhuang"/>
            <person name="G."/>
            <person name="Fan"/>
            <person name="Y."/>
            <person name="Gao"/>
            <person name="Q."/>
            <person name="Li"/>
            <person name="Y."/>
            <person name="Ju"/>
            <person name="Z."/>
            <person name="Li"/>
            <person name="J."/>
            <person name="Li"/>
            <person name="R."/>
            <person name="Hou"/>
            <person name="M."/>
            <person name="Yang"/>
            <person name="G."/>
            <person name="Liu"/>
            <person name="G."/>
            <person name="Liu"/>
            <person name="W."/>
            <person name="Guo"/>
            <person name="J."/>
            <person name="Pan"/>
            <person name="S."/>
            <person name="Fan"/>
            <person name="G."/>
            <person name="Zhang"/>
            <person name="W."/>
            <person name="Zhang"/>
            <person name="R."/>
            <person name="Yu"/>
            <person name="J."/>
            <person name="Zhang"/>
            <person name="X."/>
            <person name="Yin"/>
            <person name="Q."/>
            <person name="Ji"/>
            <person name="C."/>
            <person name="Jin"/>
            <person name="Y."/>
            <person name="Yue"/>
            <person name="G."/>
            <person name="Liu"/>
            <person name="M."/>
            <person name="Xu"/>
            <person name="J."/>
            <person name="Liu"/>
            <person name="S."/>
            <person name="Jordana"/>
            <person name="J."/>
            <person name="Noce"/>
            <person name="A."/>
            <person name="Amills"/>
            <person name="M."/>
            <person name="Wu"/>
            <person name="D.D."/>
            <person name="Li"/>
            <person name="S."/>
            <person name="Zhou"/>
            <person name="X. and Zhong"/>
            <person name="J."/>
        </authorList>
    </citation>
    <scope>NUCLEOTIDE SEQUENCE [LARGE SCALE GENOMIC DNA]</scope>
</reference>
<dbReference type="GO" id="GO:0071805">
    <property type="term" value="P:potassium ion transmembrane transport"/>
    <property type="evidence" value="ECO:0007669"/>
    <property type="project" value="UniProtKB-ARBA"/>
</dbReference>
<dbReference type="InterPro" id="IPR000388">
    <property type="entry name" value="ABCC8/9"/>
</dbReference>
<dbReference type="PANTHER" id="PTHR24223:SF187">
    <property type="entry name" value="ATP-BINDING CASSETTE SUB-FAMILY C MEMBER 8"/>
    <property type="match status" value="1"/>
</dbReference>
<dbReference type="SUPFAM" id="SSF52540">
    <property type="entry name" value="P-loop containing nucleoside triphosphate hydrolases"/>
    <property type="match status" value="2"/>
</dbReference>
<evidence type="ECO:0000259" key="15">
    <source>
        <dbReference type="PROSITE" id="PS50929"/>
    </source>
</evidence>
<dbReference type="GO" id="GO:0033198">
    <property type="term" value="P:response to ATP"/>
    <property type="evidence" value="ECO:0007669"/>
    <property type="project" value="UniProtKB-ARBA"/>
</dbReference>
<feature type="transmembrane region" description="Helical" evidence="13">
    <location>
        <begin position="73"/>
        <end position="94"/>
    </location>
</feature>
<protein>
    <submittedName>
        <fullName evidence="16">ATP binding cassette subfamily C member 8</fullName>
    </submittedName>
</protein>
<dbReference type="Pfam" id="PF00664">
    <property type="entry name" value="ABC_membrane"/>
    <property type="match status" value="2"/>
</dbReference>
<feature type="transmembrane region" description="Helical" evidence="13">
    <location>
        <begin position="430"/>
        <end position="454"/>
    </location>
</feature>
<reference evidence="16" key="3">
    <citation type="submission" date="2025-09" db="UniProtKB">
        <authorList>
            <consortium name="Ensembl"/>
        </authorList>
    </citation>
    <scope>IDENTIFICATION</scope>
</reference>
<keyword evidence="17" id="KW-1185">Reference proteome</keyword>
<sequence length="1498" mass="168337">MPLAFCGSENHSAAYRVDQGVLNNGCFVDALNVVPHIFLLFITFPILFIGWGSQSSKVHIHHSTWLHFPGHNLRWILTFMLLFVLVCEIAEGILSDGVTESRHLHLYMPAGMAFMATVTSVVYYHNIETSNFPKLLIALLVYWTLAFITKTIKFAKFYDHAIGFSQLRFCLTGLLVILYGMLLLVEVNVIRVRRYIFFKMPREVKPPEDLQDLGVRFLQPFVNLLSKGTYWWMNAFIKTAHKKPIDLRAIGKLPIAMRALTNYRRLCEAFDAQTRKDVQSTQGARAIWRALCHAFGRRLVLSSTFRILADLLGFAGPLCIFGIVDHLGKENRISQPKTQFLGVYFVSSQEFLANAYVLAVLLFLALLLQRTFLQASYYVAIETGINLRGAIQTKIYNKIMHLSTSNLSMGEMTAGQICNLVAIDTNQLMWFFFLCPNLWAMPVQIIVGVILLYYILGVSALIGAAVIILLAPVQYFVATKLSQAQRSTLEYSNERLKQTNEMLRGIKLLKLYAWENIFRTRVEMTRKKEMTSLRAFAVYTSISIFMNTAIPIAAVLIPLKVVNRRRPAREDCRGLTGPLQRLAPSADGDADNCCVQIIGGFFTWTPDGIPTLSNITIRIPRGQLTMIVGQVGCGKSSLLLATLGEMQKISGAVFWNSSLPDSETGEDPSPEREPAADADVRKRGPVAYASQKPWLLNATVEENITFESPFNKQRYKMVIEACSLQPDIDILPHGDQTQIGERGINLSGGQRQRISVARALYQHTNVVFLDDPFSALDVHLSDHLMQAGILELLRDDKRTVVLVTHKLQYLPHADWIIAMKDGTIQREGTLKDFQRSECQLFEHWKTLMNRQDQELEKETVMERKATEPPQGLPRAMSSRDGLLQDEEEEEEEAAESEEEDDLSSVLHQRAKIPWRACAKYLSSAGILLLSLLVFSQLLKHMVLVAIDYWLAKWTDSALTLSPMTRNCSLSQDCSLDQTVYAMVFTVLCSLGIVLCLITSVTVEWTGLKVAKRLHRSLLNRIILAPMRFFETTPLGSILNRFSSDCNTIDQHIPSTLECLSRSTLLCVSALAVISYVTPVFLVALLPLAVVCYFIQKYFRVASRDLQQLDDTTQLPLLSHFAETVEGLTTIRAFRYETRFQQKLLEYTDSNNIASLFLTAANRWLEVRMEYIGACVVLIAAVTSISNSLHRELSAGLVGLGLTYALMVSNYLNWMVRNLADMEIQLGAVKRIHGLLKTEAESYEGLLEPSLIPKNWPDQGKIQIQNLSVRYDSSLKPVLKHVNALISPGQKIGICGRTGSGKSSFSLAFFRMVDMFEGRIIIDGIDIAKLPLHTLRSRLSIILQDPVLFSGTIRFNLDPEKKCSDSTLWEALEIAQLKLVVKALPGGLDAIITEGGENFSQGQRQLFCLARAFVRKTSIFIMDEATASIDMATENILQKVVMTAFADRTVVTIAHRVHTILSADLVIVLKRGAILEFDKPEKLLSRKDSIFASFVRADK</sequence>
<gene>
    <name evidence="16" type="primary">ABCC8</name>
</gene>
<comment type="subcellular location">
    <subcellularLocation>
        <location evidence="1">Cell membrane</location>
        <topology evidence="1">Multi-pass membrane protein</topology>
    </subcellularLocation>
</comment>
<dbReference type="CDD" id="cd18602">
    <property type="entry name" value="ABC_6TM_SUR1_D2_like"/>
    <property type="match status" value="1"/>
</dbReference>
<feature type="region of interest" description="Disordered" evidence="12">
    <location>
        <begin position="657"/>
        <end position="682"/>
    </location>
</feature>
<dbReference type="PRINTS" id="PR01092">
    <property type="entry name" value="SULFNYLUREAR"/>
</dbReference>
<evidence type="ECO:0000313" key="16">
    <source>
        <dbReference type="Ensembl" id="ENSEASP00005010638.2"/>
    </source>
</evidence>
<feature type="transmembrane region" description="Helical" evidence="13">
    <location>
        <begin position="351"/>
        <end position="368"/>
    </location>
</feature>
<dbReference type="InterPro" id="IPR036640">
    <property type="entry name" value="ABC1_TM_sf"/>
</dbReference>